<dbReference type="InterPro" id="IPR036188">
    <property type="entry name" value="FAD/NAD-bd_sf"/>
</dbReference>
<dbReference type="EMBL" id="CP093326">
    <property type="protein sequence ID" value="UNK45223.1"/>
    <property type="molecule type" value="Genomic_DNA"/>
</dbReference>
<dbReference type="Proteomes" id="UP000829069">
    <property type="component" value="Chromosome"/>
</dbReference>
<dbReference type="Pfam" id="PF07992">
    <property type="entry name" value="Pyr_redox_2"/>
    <property type="match status" value="1"/>
</dbReference>
<evidence type="ECO:0000313" key="6">
    <source>
        <dbReference type="Proteomes" id="UP000829069"/>
    </source>
</evidence>
<keyword evidence="1" id="KW-0285">Flavoprotein</keyword>
<gene>
    <name evidence="5" type="ORF">MNQ99_14960</name>
</gene>
<evidence type="ECO:0000259" key="4">
    <source>
        <dbReference type="Pfam" id="PF07992"/>
    </source>
</evidence>
<evidence type="ECO:0000256" key="1">
    <source>
        <dbReference type="ARBA" id="ARBA00022630"/>
    </source>
</evidence>
<proteinExistence type="predicted"/>
<feature type="domain" description="FAD/NAD(P)-binding" evidence="4">
    <location>
        <begin position="7"/>
        <end position="278"/>
    </location>
</feature>
<dbReference type="RefSeq" id="WP_241913491.1">
    <property type="nucleotide sequence ID" value="NZ_CP093326.1"/>
</dbReference>
<protein>
    <submittedName>
        <fullName evidence="5">NAD(P)/FAD-dependent oxidoreductase</fullName>
    </submittedName>
</protein>
<keyword evidence="2" id="KW-0560">Oxidoreductase</keyword>
<reference evidence="5 6" key="1">
    <citation type="submission" date="2022-03" db="EMBL/GenBank/DDBJ databases">
        <title>Isotopic signatures of nitrous oxide derived from detoxification processes.</title>
        <authorList>
            <person name="Behrendt U."/>
            <person name="Buchen C."/>
            <person name="Well R."/>
            <person name="Ulrich A."/>
            <person name="Rohe L."/>
            <person name="Kolb S."/>
            <person name="Schloter M."/>
            <person name="Horn M.A."/>
            <person name="Augustin J."/>
        </authorList>
    </citation>
    <scope>NUCLEOTIDE SEQUENCE [LARGE SCALE GENOMIC DNA]</scope>
    <source>
        <strain evidence="5 6">S4-C24</strain>
    </source>
</reference>
<dbReference type="PRINTS" id="PR00368">
    <property type="entry name" value="FADPNR"/>
</dbReference>
<organism evidence="5 6">
    <name type="scientific">Arthrobacter sulfonylureivorans</name>
    <dbReference type="NCBI Taxonomy" id="2486855"/>
    <lineage>
        <taxon>Bacteria</taxon>
        <taxon>Bacillati</taxon>
        <taxon>Actinomycetota</taxon>
        <taxon>Actinomycetes</taxon>
        <taxon>Micrococcales</taxon>
        <taxon>Micrococcaceae</taxon>
        <taxon>Arthrobacter</taxon>
    </lineage>
</organism>
<dbReference type="PANTHER" id="PTHR48105">
    <property type="entry name" value="THIOREDOXIN REDUCTASE 1-RELATED-RELATED"/>
    <property type="match status" value="1"/>
</dbReference>
<dbReference type="InterPro" id="IPR050097">
    <property type="entry name" value="Ferredoxin-NADP_redctase_2"/>
</dbReference>
<evidence type="ECO:0000256" key="3">
    <source>
        <dbReference type="ARBA" id="ARBA00048132"/>
    </source>
</evidence>
<dbReference type="SUPFAM" id="SSF51905">
    <property type="entry name" value="FAD/NAD(P)-binding domain"/>
    <property type="match status" value="1"/>
</dbReference>
<sequence length="326" mass="33975">MENNEWDVIIVGGGAAGLSAALMLGRALRRVLVLDGGNPRNRFASHMHGVLGNEGTNPLEFLTRARAEVAGYGVEVRTGVVKQVTETTTGIAVETDDGGRLTARRLIAASGVRDDLPEIPGLAQRWGRDVLHCPYCHGWEVRGKRLAVLASSPMGIHQAQLIRQWSHDVVFFTALAGPVDGSVAAQLAARNVASDPRPVTELVTEDNVLTGVRVEGGEVVDVDAVFTAATLIPQDGYLSGLDLEREDSVFGSFLKADPTGRTSHPRIWAVGNITAPAANVPISIAAGAMAGGMINADLVTEDFALATTSAATPAAVSAAAGEMGAS</sequence>
<dbReference type="InterPro" id="IPR023753">
    <property type="entry name" value="FAD/NAD-binding_dom"/>
</dbReference>
<dbReference type="Gene3D" id="3.50.50.60">
    <property type="entry name" value="FAD/NAD(P)-binding domain"/>
    <property type="match status" value="2"/>
</dbReference>
<keyword evidence="6" id="KW-1185">Reference proteome</keyword>
<evidence type="ECO:0000256" key="2">
    <source>
        <dbReference type="ARBA" id="ARBA00023002"/>
    </source>
</evidence>
<comment type="catalytic activity">
    <reaction evidence="3">
        <text>[thioredoxin]-dithiol + NADP(+) = [thioredoxin]-disulfide + NADPH + H(+)</text>
        <dbReference type="Rhea" id="RHEA:20345"/>
        <dbReference type="Rhea" id="RHEA-COMP:10698"/>
        <dbReference type="Rhea" id="RHEA-COMP:10700"/>
        <dbReference type="ChEBI" id="CHEBI:15378"/>
        <dbReference type="ChEBI" id="CHEBI:29950"/>
        <dbReference type="ChEBI" id="CHEBI:50058"/>
        <dbReference type="ChEBI" id="CHEBI:57783"/>
        <dbReference type="ChEBI" id="CHEBI:58349"/>
        <dbReference type="EC" id="1.8.1.9"/>
    </reaction>
</comment>
<accession>A0ABY3W4V8</accession>
<dbReference type="PRINTS" id="PR00469">
    <property type="entry name" value="PNDRDTASEII"/>
</dbReference>
<evidence type="ECO:0000313" key="5">
    <source>
        <dbReference type="EMBL" id="UNK45223.1"/>
    </source>
</evidence>
<name>A0ABY3W4V8_9MICC</name>